<dbReference type="GO" id="GO:0071897">
    <property type="term" value="P:DNA biosynthetic process"/>
    <property type="evidence" value="ECO:0007669"/>
    <property type="project" value="UniProtKB-ARBA"/>
</dbReference>
<keyword evidence="3" id="KW-1185">Reference proteome</keyword>
<feature type="domain" description="Reverse transcriptase" evidence="1">
    <location>
        <begin position="109"/>
        <end position="386"/>
    </location>
</feature>
<dbReference type="EMBL" id="OZ034838">
    <property type="protein sequence ID" value="CAL1678817.1"/>
    <property type="molecule type" value="Genomic_DNA"/>
</dbReference>
<gene>
    <name evidence="2" type="ORF">LPLAT_LOCUS4602</name>
</gene>
<accession>A0AAV2NF86</accession>
<dbReference type="PANTHER" id="PTHR33332">
    <property type="entry name" value="REVERSE TRANSCRIPTASE DOMAIN-CONTAINING PROTEIN"/>
    <property type="match status" value="1"/>
</dbReference>
<sequence>MWGELRRLELIGSAATPDLHGLDLNDMNLAFSVLHADREFDFVGGDEVILDSGQFDDSEFFFLNVSPCQVLNIVHRGGSEAMGLDGISIGCLRLGLPSLLSYLTHLFNFLLQNSLYPELWKRALVRPIPKVKSPVSPSDFRPISLLCSGSKVMERIVFEQVVDYLETNYLLDDFQSAYRKGFSTQTALLRVLDSVREAVDKRMVTVMILFDFSKAFERVCYGRLLDKLRRLKFSKPVIQWFRAYLRGRKQAVRDTNGNTSSWCQLSCGVPQRLVLGPLLFSLYLSDFREVIGCCEYSYYADDLLIYLSGLPDRINESIIQMNKEIEAIRSWAISNGLMLNDSKTRAMIVGSTRHLNSIREIRDKNIMVGDNIVPLSESVKYLGVSITETLDWNEHATHCVRKINMTLYRLKVCKRFLPTSVRSTLVTSLINPLIDYACLAYSGITREQNLKIQRAYNSCVRMVLDVRKMEHITPYYVKLK</sequence>
<dbReference type="CDD" id="cd01650">
    <property type="entry name" value="RT_nLTR_like"/>
    <property type="match status" value="1"/>
</dbReference>
<dbReference type="PROSITE" id="PS50878">
    <property type="entry name" value="RT_POL"/>
    <property type="match status" value="1"/>
</dbReference>
<reference evidence="2" key="1">
    <citation type="submission" date="2024-04" db="EMBL/GenBank/DDBJ databases">
        <authorList>
            <consortium name="Molecular Ecology Group"/>
        </authorList>
    </citation>
    <scope>NUCLEOTIDE SEQUENCE</scope>
</reference>
<dbReference type="Proteomes" id="UP001497644">
    <property type="component" value="Chromosome 15"/>
</dbReference>
<dbReference type="SUPFAM" id="SSF56672">
    <property type="entry name" value="DNA/RNA polymerases"/>
    <property type="match status" value="1"/>
</dbReference>
<evidence type="ECO:0000259" key="1">
    <source>
        <dbReference type="PROSITE" id="PS50878"/>
    </source>
</evidence>
<organism evidence="2 3">
    <name type="scientific">Lasius platythorax</name>
    <dbReference type="NCBI Taxonomy" id="488582"/>
    <lineage>
        <taxon>Eukaryota</taxon>
        <taxon>Metazoa</taxon>
        <taxon>Ecdysozoa</taxon>
        <taxon>Arthropoda</taxon>
        <taxon>Hexapoda</taxon>
        <taxon>Insecta</taxon>
        <taxon>Pterygota</taxon>
        <taxon>Neoptera</taxon>
        <taxon>Endopterygota</taxon>
        <taxon>Hymenoptera</taxon>
        <taxon>Apocrita</taxon>
        <taxon>Aculeata</taxon>
        <taxon>Formicoidea</taxon>
        <taxon>Formicidae</taxon>
        <taxon>Formicinae</taxon>
        <taxon>Lasius</taxon>
        <taxon>Lasius</taxon>
    </lineage>
</organism>
<evidence type="ECO:0000313" key="2">
    <source>
        <dbReference type="EMBL" id="CAL1678817.1"/>
    </source>
</evidence>
<name>A0AAV2NF86_9HYME</name>
<dbReference type="Pfam" id="PF00078">
    <property type="entry name" value="RVT_1"/>
    <property type="match status" value="1"/>
</dbReference>
<dbReference type="InterPro" id="IPR000477">
    <property type="entry name" value="RT_dom"/>
</dbReference>
<dbReference type="InterPro" id="IPR043502">
    <property type="entry name" value="DNA/RNA_pol_sf"/>
</dbReference>
<proteinExistence type="predicted"/>
<dbReference type="AlphaFoldDB" id="A0AAV2NF86"/>
<protein>
    <recommendedName>
        <fullName evidence="1">Reverse transcriptase domain-containing protein</fullName>
    </recommendedName>
</protein>
<evidence type="ECO:0000313" key="3">
    <source>
        <dbReference type="Proteomes" id="UP001497644"/>
    </source>
</evidence>